<dbReference type="Proteomes" id="UP001443914">
    <property type="component" value="Unassembled WGS sequence"/>
</dbReference>
<accession>A0AAW1KQT1</accession>
<gene>
    <name evidence="1" type="ORF">RND81_05G050000</name>
</gene>
<reference evidence="1" key="1">
    <citation type="submission" date="2024-03" db="EMBL/GenBank/DDBJ databases">
        <title>WGS assembly of Saponaria officinalis var. Norfolk2.</title>
        <authorList>
            <person name="Jenkins J."/>
            <person name="Shu S."/>
            <person name="Grimwood J."/>
            <person name="Barry K."/>
            <person name="Goodstein D."/>
            <person name="Schmutz J."/>
            <person name="Leebens-Mack J."/>
            <person name="Osbourn A."/>
        </authorList>
    </citation>
    <scope>NUCLEOTIDE SEQUENCE [LARGE SCALE GENOMIC DNA]</scope>
    <source>
        <strain evidence="1">JIC</strain>
    </source>
</reference>
<name>A0AAW1KQT1_SAPOF</name>
<sequence>MPVPDFILEMAQTVNIAQDDDQFALVKISKDAKKPMVEGVEAVPLGAKNLIEKTHEPYIFIPQEEALVSNDLNGLAEMSNPVSTSTQGPIMCSSEVLMVENDEDDNTRRYKIGEIRVGDQCSNPNFSLVDEVIGNFSCFGQPIFIDEVHLSKAHYMFDKVPKRDNDDANESFEIIARDDILGSIYMFDESLCPNLESILSLKHEIMLINVKFQHFIPLLGVKNELVISWVKKIMDLDDLSWNLNGSMDCNVLVFCKFENNIHLLLVLVCLCFDPGGKKLKPLLLNNPTLEDKGDFRGEEEKICVKYTWKLFICVFSWRNCLYSRMSQRVEILTYNFDPDGLY</sequence>
<dbReference type="AlphaFoldDB" id="A0AAW1KQT1"/>
<protein>
    <submittedName>
        <fullName evidence="1">Uncharacterized protein</fullName>
    </submittedName>
</protein>
<keyword evidence="2" id="KW-1185">Reference proteome</keyword>
<organism evidence="1 2">
    <name type="scientific">Saponaria officinalis</name>
    <name type="common">Common soapwort</name>
    <name type="synonym">Lychnis saponaria</name>
    <dbReference type="NCBI Taxonomy" id="3572"/>
    <lineage>
        <taxon>Eukaryota</taxon>
        <taxon>Viridiplantae</taxon>
        <taxon>Streptophyta</taxon>
        <taxon>Embryophyta</taxon>
        <taxon>Tracheophyta</taxon>
        <taxon>Spermatophyta</taxon>
        <taxon>Magnoliopsida</taxon>
        <taxon>eudicotyledons</taxon>
        <taxon>Gunneridae</taxon>
        <taxon>Pentapetalae</taxon>
        <taxon>Caryophyllales</taxon>
        <taxon>Caryophyllaceae</taxon>
        <taxon>Caryophylleae</taxon>
        <taxon>Saponaria</taxon>
    </lineage>
</organism>
<proteinExistence type="predicted"/>
<dbReference type="EMBL" id="JBDFQZ010000005">
    <property type="protein sequence ID" value="KAK9724126.1"/>
    <property type="molecule type" value="Genomic_DNA"/>
</dbReference>
<evidence type="ECO:0000313" key="1">
    <source>
        <dbReference type="EMBL" id="KAK9724126.1"/>
    </source>
</evidence>
<comment type="caution">
    <text evidence="1">The sequence shown here is derived from an EMBL/GenBank/DDBJ whole genome shotgun (WGS) entry which is preliminary data.</text>
</comment>
<evidence type="ECO:0000313" key="2">
    <source>
        <dbReference type="Proteomes" id="UP001443914"/>
    </source>
</evidence>